<dbReference type="Proteomes" id="UP000466345">
    <property type="component" value="Unassembled WGS sequence"/>
</dbReference>
<dbReference type="PANTHER" id="PTHR42951">
    <property type="entry name" value="METALLO-BETA-LACTAMASE DOMAIN-CONTAINING"/>
    <property type="match status" value="1"/>
</dbReference>
<feature type="domain" description="Metallo-beta-lactamase" evidence="1">
    <location>
        <begin position="43"/>
        <end position="229"/>
    </location>
</feature>
<dbReference type="Gene3D" id="3.60.15.10">
    <property type="entry name" value="Ribonuclease Z/Hydroxyacylglutathione hydrolase-like"/>
    <property type="match status" value="1"/>
</dbReference>
<dbReference type="SMART" id="SM00849">
    <property type="entry name" value="Lactamase_B"/>
    <property type="match status" value="1"/>
</dbReference>
<dbReference type="InterPro" id="IPR001279">
    <property type="entry name" value="Metallo-B-lactamas"/>
</dbReference>
<dbReference type="Pfam" id="PF00753">
    <property type="entry name" value="Lactamase_B"/>
    <property type="match status" value="1"/>
</dbReference>
<dbReference type="SUPFAM" id="SSF56281">
    <property type="entry name" value="Metallo-hydrolase/oxidoreductase"/>
    <property type="match status" value="1"/>
</dbReference>
<dbReference type="CDD" id="cd16282">
    <property type="entry name" value="metallo-hydrolase-like_MBL-fold"/>
    <property type="match status" value="1"/>
</dbReference>
<reference evidence="2 3" key="1">
    <citation type="submission" date="2019-10" db="EMBL/GenBank/DDBJ databases">
        <title>Streptomyces smaragdinus sp. nov. and Streptomyces fabii sp. nov., isolated from the gut of fungus growing-termite Macrotermes natalensis.</title>
        <authorList>
            <person name="Schwitalla J."/>
            <person name="Benndorf R."/>
            <person name="Martin K."/>
            <person name="De Beer W."/>
            <person name="Kaster A.-K."/>
            <person name="Vollmers J."/>
            <person name="Poulsen M."/>
            <person name="Beemelmanns C."/>
        </authorList>
    </citation>
    <scope>NUCLEOTIDE SEQUENCE [LARGE SCALE GENOMIC DNA]</scope>
    <source>
        <strain evidence="2 3">RB5</strain>
    </source>
</reference>
<sequence>MTETYAEGMSDVAIESNSDLSQAKAPEKLAPHTYGVESLPEAASNFGIVVGEEAVVVVDSRLTPALGHELRGWLADNVLGEKRPILINSHFHGDHWFGNPGFKGDTIIASRWTQEKLRQDWEIQVERFCELRPHQTEDFRSVTPVLPNIGIEQDAILDLGGTSVRVQCVRHAHSPGDVIVWSDDDRVAFAGDLVVNGHWPAFPHADYQGWLAVLTELADSGVRTVVPGHGPIGGVEVVRTMIDCLRFLEELASRPEAEWDGLVAASPYADWLHPIRVHPAIKHIRNELSE</sequence>
<evidence type="ECO:0000313" key="2">
    <source>
        <dbReference type="EMBL" id="MQY14514.1"/>
    </source>
</evidence>
<dbReference type="EMBL" id="WEGJ01000021">
    <property type="protein sequence ID" value="MQY14514.1"/>
    <property type="molecule type" value="Genomic_DNA"/>
</dbReference>
<proteinExistence type="predicted"/>
<protein>
    <recommendedName>
        <fullName evidence="1">Metallo-beta-lactamase domain-containing protein</fullName>
    </recommendedName>
</protein>
<dbReference type="PANTHER" id="PTHR42951:SF4">
    <property type="entry name" value="ACYL-COENZYME A THIOESTERASE MBLAC2"/>
    <property type="match status" value="1"/>
</dbReference>
<keyword evidence="3" id="KW-1185">Reference proteome</keyword>
<accession>A0A7K0CP36</accession>
<name>A0A7K0CP36_9ACTN</name>
<comment type="caution">
    <text evidence="2">The sequence shown here is derived from an EMBL/GenBank/DDBJ whole genome shotgun (WGS) entry which is preliminary data.</text>
</comment>
<dbReference type="InterPro" id="IPR050855">
    <property type="entry name" value="NDM-1-like"/>
</dbReference>
<dbReference type="AlphaFoldDB" id="A0A7K0CP36"/>
<evidence type="ECO:0000313" key="3">
    <source>
        <dbReference type="Proteomes" id="UP000466345"/>
    </source>
</evidence>
<organism evidence="2 3">
    <name type="scientific">Streptomyces smaragdinus</name>
    <dbReference type="NCBI Taxonomy" id="2585196"/>
    <lineage>
        <taxon>Bacteria</taxon>
        <taxon>Bacillati</taxon>
        <taxon>Actinomycetota</taxon>
        <taxon>Actinomycetes</taxon>
        <taxon>Kitasatosporales</taxon>
        <taxon>Streptomycetaceae</taxon>
        <taxon>Streptomyces</taxon>
    </lineage>
</organism>
<evidence type="ECO:0000259" key="1">
    <source>
        <dbReference type="SMART" id="SM00849"/>
    </source>
</evidence>
<dbReference type="InterPro" id="IPR036866">
    <property type="entry name" value="RibonucZ/Hydroxyglut_hydro"/>
</dbReference>
<gene>
    <name evidence="2" type="ORF">SRB5_46820</name>
</gene>